<reference evidence="4" key="1">
    <citation type="submission" date="2022-01" db="EMBL/GenBank/DDBJ databases">
        <title>Draft genome of Methanogenium marinum DSM 15558.</title>
        <authorList>
            <person name="Chen S.-C."/>
            <person name="You Y.-T."/>
        </authorList>
    </citation>
    <scope>NUCLEOTIDE SEQUENCE</scope>
    <source>
        <strain evidence="4">DSM 15558</strain>
    </source>
</reference>
<evidence type="ECO:0000256" key="2">
    <source>
        <dbReference type="PROSITE-ProRule" id="PRU00169"/>
    </source>
</evidence>
<feature type="domain" description="Response regulatory" evidence="3">
    <location>
        <begin position="3"/>
        <end position="119"/>
    </location>
</feature>
<dbReference type="Pfam" id="PF18548">
    <property type="entry name" value="MetOD2"/>
    <property type="match status" value="1"/>
</dbReference>
<dbReference type="EMBL" id="JAKELO010000001">
    <property type="protein sequence ID" value="MDE4907044.1"/>
    <property type="molecule type" value="Genomic_DNA"/>
</dbReference>
<feature type="modified residue" description="4-aspartylphosphate" evidence="2">
    <location>
        <position position="52"/>
    </location>
</feature>
<dbReference type="InterPro" id="IPR001789">
    <property type="entry name" value="Sig_transdc_resp-reg_receiver"/>
</dbReference>
<protein>
    <submittedName>
        <fullName evidence="4">Response regulator</fullName>
    </submittedName>
</protein>
<evidence type="ECO:0000256" key="1">
    <source>
        <dbReference type="ARBA" id="ARBA00022553"/>
    </source>
</evidence>
<dbReference type="PANTHER" id="PTHR44591">
    <property type="entry name" value="STRESS RESPONSE REGULATOR PROTEIN 1"/>
    <property type="match status" value="1"/>
</dbReference>
<dbReference type="Gene3D" id="3.40.50.2300">
    <property type="match status" value="1"/>
</dbReference>
<proteinExistence type="predicted"/>
<evidence type="ECO:0000259" key="3">
    <source>
        <dbReference type="PROSITE" id="PS50110"/>
    </source>
</evidence>
<dbReference type="InterPro" id="IPR011006">
    <property type="entry name" value="CheY-like_superfamily"/>
</dbReference>
<dbReference type="SMART" id="SM00448">
    <property type="entry name" value="REC"/>
    <property type="match status" value="1"/>
</dbReference>
<evidence type="ECO:0000313" key="4">
    <source>
        <dbReference type="EMBL" id="MDE4907044.1"/>
    </source>
</evidence>
<dbReference type="Pfam" id="PF00072">
    <property type="entry name" value="Response_reg"/>
    <property type="match status" value="1"/>
</dbReference>
<dbReference type="RefSeq" id="WP_274923706.1">
    <property type="nucleotide sequence ID" value="NZ_JAKELO010000001.1"/>
</dbReference>
<dbReference type="PANTHER" id="PTHR44591:SF3">
    <property type="entry name" value="RESPONSE REGULATORY DOMAIN-CONTAINING PROTEIN"/>
    <property type="match status" value="1"/>
</dbReference>
<keyword evidence="1 2" id="KW-0597">Phosphoprotein</keyword>
<dbReference type="AlphaFoldDB" id="A0A9Q4PUZ0"/>
<organism evidence="4 5">
    <name type="scientific">Methanogenium marinum</name>
    <dbReference type="NCBI Taxonomy" id="348610"/>
    <lineage>
        <taxon>Archaea</taxon>
        <taxon>Methanobacteriati</taxon>
        <taxon>Methanobacteriota</taxon>
        <taxon>Stenosarchaea group</taxon>
        <taxon>Methanomicrobia</taxon>
        <taxon>Methanomicrobiales</taxon>
        <taxon>Methanomicrobiaceae</taxon>
        <taxon>Methanogenium</taxon>
    </lineage>
</organism>
<comment type="caution">
    <text evidence="4">The sequence shown here is derived from an EMBL/GenBank/DDBJ whole genome shotgun (WGS) entry which is preliminary data.</text>
</comment>
<dbReference type="Proteomes" id="UP001143747">
    <property type="component" value="Unassembled WGS sequence"/>
</dbReference>
<dbReference type="InterPro" id="IPR040541">
    <property type="entry name" value="MetOD2"/>
</dbReference>
<name>A0A9Q4PUZ0_9EURY</name>
<dbReference type="SUPFAM" id="SSF52172">
    <property type="entry name" value="CheY-like"/>
    <property type="match status" value="1"/>
</dbReference>
<gene>
    <name evidence="4" type="ORF">L0665_00175</name>
</gene>
<evidence type="ECO:0000313" key="5">
    <source>
        <dbReference type="Proteomes" id="UP001143747"/>
    </source>
</evidence>
<dbReference type="PROSITE" id="PS50110">
    <property type="entry name" value="RESPONSE_REGULATORY"/>
    <property type="match status" value="1"/>
</dbReference>
<accession>A0A9Q4PUZ0</accession>
<dbReference type="GO" id="GO:0000160">
    <property type="term" value="P:phosphorelay signal transduction system"/>
    <property type="evidence" value="ECO:0007669"/>
    <property type="project" value="InterPro"/>
</dbReference>
<keyword evidence="5" id="KW-1185">Reference proteome</keyword>
<dbReference type="InterPro" id="IPR050595">
    <property type="entry name" value="Bact_response_regulator"/>
</dbReference>
<sequence>MYTILIVDDSPMIVDVFVAMLERGGYRPIAAYSGNECLEVLEDVRPDLILLDIMMEPMDGWETLENIKMNASTVDVPVMMLTAKQLTPDEAQEYGAYIEDYIMKPTTHRQLYDAIEYVLKRQEKINLDIEDAKSKGTDSQIIEEYERLSKSADVSRRLLKILESTYNLNDSNVKVGENIQQAIESMEMSIKFQEERLEQISKEHLHLKR</sequence>